<dbReference type="RefSeq" id="WP_254570101.1">
    <property type="nucleotide sequence ID" value="NZ_CP098502.1"/>
</dbReference>
<dbReference type="Proteomes" id="UP001056035">
    <property type="component" value="Chromosome"/>
</dbReference>
<feature type="transmembrane region" description="Helical" evidence="2">
    <location>
        <begin position="135"/>
        <end position="155"/>
    </location>
</feature>
<keyword evidence="2" id="KW-1133">Transmembrane helix</keyword>
<accession>A0ABY5DR22</accession>
<feature type="compositionally biased region" description="Low complexity" evidence="1">
    <location>
        <begin position="22"/>
        <end position="34"/>
    </location>
</feature>
<gene>
    <name evidence="3" type="ORF">NBH00_18740</name>
</gene>
<dbReference type="EMBL" id="CP098502">
    <property type="protein sequence ID" value="UTI63376.1"/>
    <property type="molecule type" value="Genomic_DNA"/>
</dbReference>
<evidence type="ECO:0000256" key="1">
    <source>
        <dbReference type="SAM" id="MobiDB-lite"/>
    </source>
</evidence>
<proteinExistence type="predicted"/>
<feature type="region of interest" description="Disordered" evidence="1">
    <location>
        <begin position="1"/>
        <end position="34"/>
    </location>
</feature>
<keyword evidence="2" id="KW-0472">Membrane</keyword>
<name>A0ABY5DR22_9ACTN</name>
<evidence type="ECO:0000256" key="2">
    <source>
        <dbReference type="SAM" id="Phobius"/>
    </source>
</evidence>
<evidence type="ECO:0000313" key="4">
    <source>
        <dbReference type="Proteomes" id="UP001056035"/>
    </source>
</evidence>
<feature type="compositionally biased region" description="Polar residues" evidence="1">
    <location>
        <begin position="1"/>
        <end position="10"/>
    </location>
</feature>
<feature type="transmembrane region" description="Helical" evidence="2">
    <location>
        <begin position="218"/>
        <end position="238"/>
    </location>
</feature>
<organism evidence="3 4">
    <name type="scientific">Paraconexibacter antarcticus</name>
    <dbReference type="NCBI Taxonomy" id="2949664"/>
    <lineage>
        <taxon>Bacteria</taxon>
        <taxon>Bacillati</taxon>
        <taxon>Actinomycetota</taxon>
        <taxon>Thermoleophilia</taxon>
        <taxon>Solirubrobacterales</taxon>
        <taxon>Paraconexibacteraceae</taxon>
        <taxon>Paraconexibacter</taxon>
    </lineage>
</organism>
<protein>
    <submittedName>
        <fullName evidence="3">Uncharacterized protein</fullName>
    </submittedName>
</protein>
<reference evidence="3 4" key="1">
    <citation type="submission" date="2022-06" db="EMBL/GenBank/DDBJ databases">
        <title>Paraconexibacter antarcticus.</title>
        <authorList>
            <person name="Kim C.S."/>
        </authorList>
    </citation>
    <scope>NUCLEOTIDE SEQUENCE [LARGE SCALE GENOMIC DNA]</scope>
    <source>
        <strain evidence="3 4">02-257</strain>
    </source>
</reference>
<keyword evidence="4" id="KW-1185">Reference proteome</keyword>
<evidence type="ECO:0000313" key="3">
    <source>
        <dbReference type="EMBL" id="UTI63376.1"/>
    </source>
</evidence>
<sequence>MTQPAPQPSTAVDSPAAPPDLPADAETAEETAVSGWPAKAWNWACHRLNPDPELDPDNRFEFTKVELVERLKTDDPDIAQEILAEAEQIAERMVDGRAESVERRAATLQSATAIAGSFSSAGGTLLVTRINGRPWQVVIGLLLLWVTGSLGLCGWRATQASSKIHPWSVLPSTAILTRASQTIPESRIERAVQVLRAAGWNARYARYKVTMLERAGEHLTRASLGLPVLIAAVAIYALRH</sequence>
<keyword evidence="2" id="KW-0812">Transmembrane</keyword>